<evidence type="ECO:0000256" key="1">
    <source>
        <dbReference type="SAM" id="Coils"/>
    </source>
</evidence>
<evidence type="ECO:0000313" key="5">
    <source>
        <dbReference type="Proteomes" id="UP000589085"/>
    </source>
</evidence>
<dbReference type="InterPro" id="IPR011109">
    <property type="entry name" value="DNA_bind_recombinase_dom"/>
</dbReference>
<dbReference type="RefSeq" id="WP_182997484.1">
    <property type="nucleotide sequence ID" value="NZ_JABEQJ010000012.1"/>
</dbReference>
<dbReference type="InterPro" id="IPR006119">
    <property type="entry name" value="Resolv_N"/>
</dbReference>
<comment type="caution">
    <text evidence="4">The sequence shown here is derived from an EMBL/GenBank/DDBJ whole genome shotgun (WGS) entry which is preliminary data.</text>
</comment>
<dbReference type="PANTHER" id="PTHR30461">
    <property type="entry name" value="DNA-INVERTASE FROM LAMBDOID PROPHAGE"/>
    <property type="match status" value="1"/>
</dbReference>
<dbReference type="GO" id="GO:0000150">
    <property type="term" value="F:DNA strand exchange activity"/>
    <property type="evidence" value="ECO:0007669"/>
    <property type="project" value="InterPro"/>
</dbReference>
<evidence type="ECO:0000313" key="4">
    <source>
        <dbReference type="EMBL" id="MBB2160624.1"/>
    </source>
</evidence>
<dbReference type="Pfam" id="PF07508">
    <property type="entry name" value="Recombinase"/>
    <property type="match status" value="1"/>
</dbReference>
<proteinExistence type="predicted"/>
<dbReference type="SUPFAM" id="SSF53041">
    <property type="entry name" value="Resolvase-like"/>
    <property type="match status" value="1"/>
</dbReference>
<keyword evidence="1" id="KW-0175">Coiled coil</keyword>
<dbReference type="Proteomes" id="UP000589085">
    <property type="component" value="Unassembled WGS sequence"/>
</dbReference>
<dbReference type="Gene3D" id="3.90.1750.20">
    <property type="entry name" value="Putative Large Serine Recombinase, Chain B, Domain 2"/>
    <property type="match status" value="1"/>
</dbReference>
<feature type="domain" description="Recombinase" evidence="3">
    <location>
        <begin position="149"/>
        <end position="292"/>
    </location>
</feature>
<gene>
    <name evidence="4" type="ORF">HLH48_10615</name>
</gene>
<dbReference type="InterPro" id="IPR038109">
    <property type="entry name" value="DNA_bind_recomb_sf"/>
</dbReference>
<dbReference type="EMBL" id="JABEQJ010000012">
    <property type="protein sequence ID" value="MBB2160624.1"/>
    <property type="molecule type" value="Genomic_DNA"/>
</dbReference>
<dbReference type="Pfam" id="PF00239">
    <property type="entry name" value="Resolvase"/>
    <property type="match status" value="1"/>
</dbReference>
<dbReference type="PROSITE" id="PS51736">
    <property type="entry name" value="RECOMBINASES_3"/>
    <property type="match status" value="1"/>
</dbReference>
<dbReference type="InterPro" id="IPR036162">
    <property type="entry name" value="Resolvase-like_N_sf"/>
</dbReference>
<feature type="domain" description="Resolvase/invertase-type recombinase catalytic" evidence="2">
    <location>
        <begin position="2"/>
        <end position="150"/>
    </location>
</feature>
<dbReference type="PANTHER" id="PTHR30461:SF23">
    <property type="entry name" value="DNA RECOMBINASE-RELATED"/>
    <property type="match status" value="1"/>
</dbReference>
<feature type="coiled-coil region" evidence="1">
    <location>
        <begin position="423"/>
        <end position="486"/>
    </location>
</feature>
<evidence type="ECO:0000259" key="3">
    <source>
        <dbReference type="PROSITE" id="PS51737"/>
    </source>
</evidence>
<dbReference type="Pfam" id="PF13408">
    <property type="entry name" value="Zn_ribbon_recom"/>
    <property type="match status" value="1"/>
</dbReference>
<organism evidence="4 5">
    <name type="scientific">Gluconacetobacter sacchari</name>
    <dbReference type="NCBI Taxonomy" id="92759"/>
    <lineage>
        <taxon>Bacteria</taxon>
        <taxon>Pseudomonadati</taxon>
        <taxon>Pseudomonadota</taxon>
        <taxon>Alphaproteobacteria</taxon>
        <taxon>Acetobacterales</taxon>
        <taxon>Acetobacteraceae</taxon>
        <taxon>Gluconacetobacter</taxon>
    </lineage>
</organism>
<dbReference type="Gene3D" id="3.40.50.1390">
    <property type="entry name" value="Resolvase, N-terminal catalytic domain"/>
    <property type="match status" value="1"/>
</dbReference>
<dbReference type="InterPro" id="IPR050639">
    <property type="entry name" value="SSR_resolvase"/>
</dbReference>
<name>A0A7W4IDA0_9PROT</name>
<dbReference type="InterPro" id="IPR025827">
    <property type="entry name" value="Zn_ribbon_recom_dom"/>
</dbReference>
<reference evidence="4 5" key="1">
    <citation type="submission" date="2020-04" db="EMBL/GenBank/DDBJ databases">
        <title>Description of novel Gluconacetobacter.</title>
        <authorList>
            <person name="Sombolestani A."/>
        </authorList>
    </citation>
    <scope>NUCLEOTIDE SEQUENCE [LARGE SCALE GENOMIC DNA]</scope>
    <source>
        <strain evidence="4 5">LMG 19747</strain>
    </source>
</reference>
<sequence length="558" mass="62233">MKVALYARYSSDSQRDASIEDQLRLCRDYAARQDWSVVDSYTDRAVSGASLLRPGIQELMQDAQRGKFCIILAEAMDRLSRDQEDIAGLFKRMKFAGVRIITLSEGDVTQLHVGLKGTMNALFLQDLADKTRRGLRGRVEAGKSGGGLCYGYDVVRQFDASGEAVRGQRTVNANEAAIVRRVFREYADGKAPRAIALDLNAEGVAGPLGGAWGPSTIHGNRDRGTGFLNNEMYIGRLIWNRLRYLKDPETGKRVSRLNPESEWIVKDVPELRIVEPELWEAAKARQATTTWSQKTRGEGVHPLNSLKRPRHLFTAMTRCGCCGGGFSMISKTLLGCSTARNKGTCDNRMTIRRDVLEKSVLNGLRTRLMDPALFKEFCDEFTREVNRVRMERGADLAAMRAELPRVDRELDKAIQAILDGVPGAKLKDKIGRLEARKEELTALLADAPQPPPLLHPNMAVIYRERIEALYENLQKEDASMEAVERLRALVSRIKLIPQDGELAIFLEGDLAAILNFSSNRKGAAAHPDHDVLQSFIEQDTLVAGARKYRFPHSLQAAL</sequence>
<accession>A0A7W4IDA0</accession>
<dbReference type="PROSITE" id="PS51737">
    <property type="entry name" value="RECOMBINASE_DNA_BIND"/>
    <property type="match status" value="1"/>
</dbReference>
<dbReference type="AlphaFoldDB" id="A0A7W4IDA0"/>
<dbReference type="SMART" id="SM00857">
    <property type="entry name" value="Resolvase"/>
    <property type="match status" value="1"/>
</dbReference>
<dbReference type="CDD" id="cd00338">
    <property type="entry name" value="Ser_Recombinase"/>
    <property type="match status" value="1"/>
</dbReference>
<dbReference type="GO" id="GO:0003677">
    <property type="term" value="F:DNA binding"/>
    <property type="evidence" value="ECO:0007669"/>
    <property type="project" value="InterPro"/>
</dbReference>
<protein>
    <submittedName>
        <fullName evidence="4">Recombinase family protein</fullName>
    </submittedName>
</protein>
<evidence type="ECO:0000259" key="2">
    <source>
        <dbReference type="PROSITE" id="PS51736"/>
    </source>
</evidence>